<keyword evidence="1" id="KW-0472">Membrane</keyword>
<organism evidence="3 4">
    <name type="scientific">Magallana gigas</name>
    <name type="common">Pacific oyster</name>
    <name type="synonym">Crassostrea gigas</name>
    <dbReference type="NCBI Taxonomy" id="29159"/>
    <lineage>
        <taxon>Eukaryota</taxon>
        <taxon>Metazoa</taxon>
        <taxon>Spiralia</taxon>
        <taxon>Lophotrochozoa</taxon>
        <taxon>Mollusca</taxon>
        <taxon>Bivalvia</taxon>
        <taxon>Autobranchia</taxon>
        <taxon>Pteriomorphia</taxon>
        <taxon>Ostreida</taxon>
        <taxon>Ostreoidea</taxon>
        <taxon>Ostreidae</taxon>
        <taxon>Magallana</taxon>
    </lineage>
</organism>
<dbReference type="Gene3D" id="2.20.100.10">
    <property type="entry name" value="Thrombospondin type-1 (TSP1) repeat"/>
    <property type="match status" value="1"/>
</dbReference>
<sequence>MNFNLCVSVLAILCESGYGGWTFWSDWTTCPIPCEGRSKSRRRYCVTQFCNGEYYQVNSCEPRDCLVTTRNPAAIRQKETLATTVLPNKVTTQQKVSKSTQTSESPINTILLASSRRTVTVPAVKRYTTTLNTKPRPWVVNRSTSHISASRDIDFPDIFYRTQSRKETYEPTSSKEESNNSIVILVALPSMTICVVLYTAVRLFQIFKSSRSKNLEGVDVSTSNKELSLSDYRDQDREEREYHYVSYDEISKRGSYENKSPSQSYIYDVTWL</sequence>
<keyword evidence="1" id="KW-1133">Transmembrane helix</keyword>
<accession>A0A8W8N2D9</accession>
<reference evidence="3" key="1">
    <citation type="submission" date="2022-08" db="UniProtKB">
        <authorList>
            <consortium name="EnsemblMetazoa"/>
        </authorList>
    </citation>
    <scope>IDENTIFICATION</scope>
    <source>
        <strain evidence="3">05x7-T-G4-1.051#20</strain>
    </source>
</reference>
<keyword evidence="2" id="KW-0732">Signal</keyword>
<feature type="signal peptide" evidence="2">
    <location>
        <begin position="1"/>
        <end position="19"/>
    </location>
</feature>
<dbReference type="AlphaFoldDB" id="A0A8W8N2D9"/>
<dbReference type="Proteomes" id="UP000005408">
    <property type="component" value="Unassembled WGS sequence"/>
</dbReference>
<feature type="transmembrane region" description="Helical" evidence="1">
    <location>
        <begin position="182"/>
        <end position="204"/>
    </location>
</feature>
<protein>
    <submittedName>
        <fullName evidence="3">Uncharacterized protein</fullName>
    </submittedName>
</protein>
<evidence type="ECO:0000313" key="4">
    <source>
        <dbReference type="Proteomes" id="UP000005408"/>
    </source>
</evidence>
<feature type="chain" id="PRO_5036502241" evidence="2">
    <location>
        <begin position="20"/>
        <end position="272"/>
    </location>
</feature>
<proteinExistence type="predicted"/>
<dbReference type="PROSITE" id="PS50092">
    <property type="entry name" value="TSP1"/>
    <property type="match status" value="1"/>
</dbReference>
<dbReference type="SUPFAM" id="SSF82895">
    <property type="entry name" value="TSP-1 type 1 repeat"/>
    <property type="match status" value="1"/>
</dbReference>
<dbReference type="InterPro" id="IPR036383">
    <property type="entry name" value="TSP1_rpt_sf"/>
</dbReference>
<evidence type="ECO:0000256" key="2">
    <source>
        <dbReference type="SAM" id="SignalP"/>
    </source>
</evidence>
<keyword evidence="1" id="KW-0812">Transmembrane</keyword>
<evidence type="ECO:0000313" key="3">
    <source>
        <dbReference type="EnsemblMetazoa" id="G4061.1:cds"/>
    </source>
</evidence>
<keyword evidence="4" id="KW-1185">Reference proteome</keyword>
<dbReference type="EnsemblMetazoa" id="G4061.1">
    <property type="protein sequence ID" value="G4061.1:cds"/>
    <property type="gene ID" value="G4061"/>
</dbReference>
<name>A0A8W8N2D9_MAGGI</name>
<dbReference type="InterPro" id="IPR000884">
    <property type="entry name" value="TSP1_rpt"/>
</dbReference>
<evidence type="ECO:0000256" key="1">
    <source>
        <dbReference type="SAM" id="Phobius"/>
    </source>
</evidence>